<keyword evidence="3" id="KW-1185">Reference proteome</keyword>
<protein>
    <submittedName>
        <fullName evidence="2">Uncharacterized protein</fullName>
    </submittedName>
</protein>
<keyword evidence="1" id="KW-1133">Transmembrane helix</keyword>
<name>A0A495JW55_9ACTN</name>
<dbReference type="Proteomes" id="UP000277671">
    <property type="component" value="Unassembled WGS sequence"/>
</dbReference>
<sequence>MITPLPQGPRSYRGRLLAVAAGWLALVSSYYVVLPFFGVLSVVTSSAIAICWLWVTIVPTIAAVRLGLRRVWLATAAFSALAVLAGGGFGTVGSPQFTPEAHFRQHRHELVQLASDYRAGRINGDADLPWRLRFLTIDGQAHQRCGFTDRQTGQKTCALYLAMWENFRGESGAGIAYYGAAPPPEPYSAIATAAGDDGVPVRELGEGWWVVA</sequence>
<feature type="transmembrane region" description="Helical" evidence="1">
    <location>
        <begin position="39"/>
        <end position="64"/>
    </location>
</feature>
<proteinExistence type="predicted"/>
<dbReference type="RefSeq" id="WP_121160541.1">
    <property type="nucleotide sequence ID" value="NZ_RBKT01000001.1"/>
</dbReference>
<keyword evidence="1" id="KW-0472">Membrane</keyword>
<keyword evidence="1" id="KW-0812">Transmembrane</keyword>
<reference evidence="2 3" key="1">
    <citation type="submission" date="2018-10" db="EMBL/GenBank/DDBJ databases">
        <title>Sequencing the genomes of 1000 actinobacteria strains.</title>
        <authorList>
            <person name="Klenk H.-P."/>
        </authorList>
    </citation>
    <scope>NUCLEOTIDE SEQUENCE [LARGE SCALE GENOMIC DNA]</scope>
    <source>
        <strain evidence="2 3">DSM 45175</strain>
    </source>
</reference>
<comment type="caution">
    <text evidence="2">The sequence shown here is derived from an EMBL/GenBank/DDBJ whole genome shotgun (WGS) entry which is preliminary data.</text>
</comment>
<evidence type="ECO:0000256" key="1">
    <source>
        <dbReference type="SAM" id="Phobius"/>
    </source>
</evidence>
<dbReference type="EMBL" id="RBKT01000001">
    <property type="protein sequence ID" value="RKR92572.1"/>
    <property type="molecule type" value="Genomic_DNA"/>
</dbReference>
<organism evidence="2 3">
    <name type="scientific">Micromonospora pisi</name>
    <dbReference type="NCBI Taxonomy" id="589240"/>
    <lineage>
        <taxon>Bacteria</taxon>
        <taxon>Bacillati</taxon>
        <taxon>Actinomycetota</taxon>
        <taxon>Actinomycetes</taxon>
        <taxon>Micromonosporales</taxon>
        <taxon>Micromonosporaceae</taxon>
        <taxon>Micromonospora</taxon>
    </lineage>
</organism>
<feature type="transmembrane region" description="Helical" evidence="1">
    <location>
        <begin position="12"/>
        <end position="33"/>
    </location>
</feature>
<evidence type="ECO:0000313" key="2">
    <source>
        <dbReference type="EMBL" id="RKR92572.1"/>
    </source>
</evidence>
<feature type="transmembrane region" description="Helical" evidence="1">
    <location>
        <begin position="71"/>
        <end position="92"/>
    </location>
</feature>
<dbReference type="OrthoDB" id="3378532at2"/>
<gene>
    <name evidence="2" type="ORF">BDK92_7013</name>
</gene>
<dbReference type="AlphaFoldDB" id="A0A495JW55"/>
<evidence type="ECO:0000313" key="3">
    <source>
        <dbReference type="Proteomes" id="UP000277671"/>
    </source>
</evidence>
<accession>A0A495JW55</accession>